<evidence type="ECO:0000313" key="3">
    <source>
        <dbReference type="EMBL" id="TKJ94868.1"/>
    </source>
</evidence>
<feature type="transmembrane region" description="Helical" evidence="1">
    <location>
        <begin position="56"/>
        <end position="77"/>
    </location>
</feature>
<feature type="transmembrane region" description="Helical" evidence="1">
    <location>
        <begin position="89"/>
        <end position="107"/>
    </location>
</feature>
<feature type="transmembrane region" description="Helical" evidence="1">
    <location>
        <begin position="29"/>
        <end position="49"/>
    </location>
</feature>
<organism evidence="3 4">
    <name type="scientific">Erwinia persicina</name>
    <dbReference type="NCBI Taxonomy" id="55211"/>
    <lineage>
        <taxon>Bacteria</taxon>
        <taxon>Pseudomonadati</taxon>
        <taxon>Pseudomonadota</taxon>
        <taxon>Gammaproteobacteria</taxon>
        <taxon>Enterobacterales</taxon>
        <taxon>Erwiniaceae</taxon>
        <taxon>Erwinia</taxon>
    </lineage>
</organism>
<dbReference type="InterPro" id="IPR032637">
    <property type="entry name" value="Phage_holin-like"/>
</dbReference>
<dbReference type="Proteomes" id="UP000306393">
    <property type="component" value="Unassembled WGS sequence"/>
</dbReference>
<protein>
    <submittedName>
        <fullName evidence="2 3">Holin</fullName>
    </submittedName>
</protein>
<evidence type="ECO:0000313" key="4">
    <source>
        <dbReference type="Proteomes" id="UP000306393"/>
    </source>
</evidence>
<name>A0A356YMH8_9GAMM</name>
<accession>A0A356YMH8</accession>
<sequence>MVATFTAVSLGAAVTSGSSLVGFIGTTDYGVMFGAFAGAVFYVATAADIQVIRRAAYFLVSWIVGIYGAGLVGAKLAQLLGYSDKPLDGLGAVLLSALAIKTLTFFSQQDPASWLARWKGGHHGNK</sequence>
<dbReference type="OrthoDB" id="6499824at2"/>
<keyword evidence="1" id="KW-0472">Membrane</keyword>
<comment type="caution">
    <text evidence="3">The sequence shown here is derived from an EMBL/GenBank/DDBJ whole genome shotgun (WGS) entry which is preliminary data.</text>
</comment>
<dbReference type="STRING" id="1219360.GCA_001571305_01156"/>
<dbReference type="RefSeq" id="WP_062743614.1">
    <property type="nucleotide sequence ID" value="NZ_CP022725.1"/>
</dbReference>
<dbReference type="EMBL" id="QGAC01000001">
    <property type="protein sequence ID" value="TKJ94868.1"/>
    <property type="molecule type" value="Genomic_DNA"/>
</dbReference>
<keyword evidence="5" id="KW-1185">Reference proteome</keyword>
<reference evidence="2 5" key="2">
    <citation type="journal article" date="2020" name="FEMS Microbiol. Ecol.">
        <title>Temporal dynamics of bacterial communities during seed development and maturation.</title>
        <authorList>
            <person name="Chesneau G."/>
            <person name="Torres-Cortes G."/>
            <person name="Briand M."/>
            <person name="Darrasse A."/>
            <person name="Preveaux A."/>
            <person name="Marais C."/>
            <person name="Jacques M.A."/>
            <person name="Shade A."/>
            <person name="Barret M."/>
        </authorList>
    </citation>
    <scope>NUCLEOTIDE SEQUENCE [LARGE SCALE GENOMIC DNA]</scope>
    <source>
        <strain evidence="2 5">CFBP13732</strain>
    </source>
</reference>
<keyword evidence="1" id="KW-0812">Transmembrane</keyword>
<evidence type="ECO:0000256" key="1">
    <source>
        <dbReference type="SAM" id="Phobius"/>
    </source>
</evidence>
<evidence type="ECO:0000313" key="2">
    <source>
        <dbReference type="EMBL" id="MBD8105445.1"/>
    </source>
</evidence>
<dbReference type="GeneID" id="67477113"/>
<reference evidence="3 4" key="1">
    <citation type="journal article" date="2019" name="Sci. Rep.">
        <title>Differences in resource use lead to coexistence of seed-transmitted microbial populations.</title>
        <authorList>
            <person name="Torres-Cortes G."/>
            <person name="Garcia B.J."/>
            <person name="Compant S."/>
            <person name="Rezki S."/>
            <person name="Jones P."/>
            <person name="Preveaux A."/>
            <person name="Briand M."/>
            <person name="Roulet A."/>
            <person name="Bouchez O."/>
            <person name="Jacobson D."/>
            <person name="Barret M."/>
        </authorList>
    </citation>
    <scope>NUCLEOTIDE SEQUENCE [LARGE SCALE GENOMIC DNA]</scope>
    <source>
        <strain evidence="3 4">CFBP13511</strain>
    </source>
</reference>
<proteinExistence type="predicted"/>
<gene>
    <name evidence="3" type="ORF">EpCFBP13511_00460</name>
    <name evidence="2" type="ORF">IFT93_03280</name>
</gene>
<keyword evidence="1" id="KW-1133">Transmembrane helix</keyword>
<dbReference type="Proteomes" id="UP000661012">
    <property type="component" value="Unassembled WGS sequence"/>
</dbReference>
<evidence type="ECO:0000313" key="5">
    <source>
        <dbReference type="Proteomes" id="UP000661012"/>
    </source>
</evidence>
<dbReference type="AlphaFoldDB" id="A0A356YMH8"/>
<dbReference type="Pfam" id="PF16931">
    <property type="entry name" value="Phage_holin_8"/>
    <property type="match status" value="1"/>
</dbReference>
<dbReference type="KEGG" id="epe:CI789_09790"/>
<dbReference type="EMBL" id="JACYNN010000001">
    <property type="protein sequence ID" value="MBD8105445.1"/>
    <property type="molecule type" value="Genomic_DNA"/>
</dbReference>